<organism evidence="1 2">
    <name type="scientific">Subdoligranulum variabile</name>
    <dbReference type="NCBI Taxonomy" id="214851"/>
    <lineage>
        <taxon>Bacteria</taxon>
        <taxon>Bacillati</taxon>
        <taxon>Bacillota</taxon>
        <taxon>Clostridia</taxon>
        <taxon>Eubacteriales</taxon>
        <taxon>Oscillospiraceae</taxon>
        <taxon>Subdoligranulum</taxon>
    </lineage>
</organism>
<evidence type="ECO:0000313" key="1">
    <source>
        <dbReference type="EMBL" id="MBS5331712.1"/>
    </source>
</evidence>
<sequence>MTNKKLGNDFESAFCEILFEQGFWCHNLAQNQAGQPADVIAVRNGKAYLIDCKVCSRGRFTFSRIEDNQHTAMKAWQNSGNGKGWFALLCSDRILMLDYETLKRLSKTQSSIGFDEMCFYGCALEAWVVFA</sequence>
<evidence type="ECO:0000313" key="2">
    <source>
        <dbReference type="Proteomes" id="UP000759273"/>
    </source>
</evidence>
<proteinExistence type="predicted"/>
<dbReference type="Proteomes" id="UP000759273">
    <property type="component" value="Unassembled WGS sequence"/>
</dbReference>
<dbReference type="Gene3D" id="3.40.1350.10">
    <property type="match status" value="1"/>
</dbReference>
<dbReference type="EMBL" id="JAGZGG010000006">
    <property type="protein sequence ID" value="MBS5331712.1"/>
    <property type="molecule type" value="Genomic_DNA"/>
</dbReference>
<protein>
    <submittedName>
        <fullName evidence="1">Holliday junction resolvase RecU</fullName>
        <ecNumber evidence="1">3.1.22.4</ecNumber>
    </submittedName>
</protein>
<dbReference type="AlphaFoldDB" id="A0A943D820"/>
<dbReference type="InterPro" id="IPR011335">
    <property type="entry name" value="Restrct_endonuc-II-like"/>
</dbReference>
<dbReference type="GO" id="GO:0003676">
    <property type="term" value="F:nucleic acid binding"/>
    <property type="evidence" value="ECO:0007669"/>
    <property type="project" value="InterPro"/>
</dbReference>
<dbReference type="InterPro" id="IPR011856">
    <property type="entry name" value="tRNA_endonuc-like_dom_sf"/>
</dbReference>
<keyword evidence="1" id="KW-0378">Hydrolase</keyword>
<dbReference type="GO" id="GO:0016787">
    <property type="term" value="F:hydrolase activity"/>
    <property type="evidence" value="ECO:0007669"/>
    <property type="project" value="UniProtKB-KW"/>
</dbReference>
<dbReference type="EC" id="3.1.22.4" evidence="1"/>
<reference evidence="1" key="1">
    <citation type="submission" date="2021-02" db="EMBL/GenBank/DDBJ databases">
        <title>Infant gut strain persistence is associated with maternal origin, phylogeny, and functional potential including surface adhesion and iron acquisition.</title>
        <authorList>
            <person name="Lou Y.C."/>
        </authorList>
    </citation>
    <scope>NUCLEOTIDE SEQUENCE</scope>
    <source>
        <strain evidence="1">L3_101_000M1_dasL3_101_000M1_concoct_87</strain>
    </source>
</reference>
<dbReference type="SUPFAM" id="SSF52980">
    <property type="entry name" value="Restriction endonuclease-like"/>
    <property type="match status" value="1"/>
</dbReference>
<gene>
    <name evidence="1" type="ORF">KHY36_04180</name>
</gene>
<name>A0A943D820_9FIRM</name>
<accession>A0A943D820</accession>
<comment type="caution">
    <text evidence="1">The sequence shown here is derived from an EMBL/GenBank/DDBJ whole genome shotgun (WGS) entry which is preliminary data.</text>
</comment>